<evidence type="ECO:0000256" key="10">
    <source>
        <dbReference type="SAM" id="Phobius"/>
    </source>
</evidence>
<evidence type="ECO:0000256" key="7">
    <source>
        <dbReference type="ARBA" id="ARBA00022989"/>
    </source>
</evidence>
<comment type="catalytic activity">
    <reaction evidence="9">
        <text>3',3'-c-di-GMP + H2O = 5'-phosphoguanylyl(3'-&gt;5')guanosine + H(+)</text>
        <dbReference type="Rhea" id="RHEA:24902"/>
        <dbReference type="ChEBI" id="CHEBI:15377"/>
        <dbReference type="ChEBI" id="CHEBI:15378"/>
        <dbReference type="ChEBI" id="CHEBI:58754"/>
        <dbReference type="ChEBI" id="CHEBI:58805"/>
        <dbReference type="EC" id="3.1.4.52"/>
    </reaction>
    <physiologicalReaction direction="left-to-right" evidence="9">
        <dbReference type="Rhea" id="RHEA:24903"/>
    </physiologicalReaction>
</comment>
<dbReference type="InterPro" id="IPR035919">
    <property type="entry name" value="EAL_sf"/>
</dbReference>
<dbReference type="EC" id="3.1.4.52" evidence="3"/>
<feature type="transmembrane region" description="Helical" evidence="10">
    <location>
        <begin position="236"/>
        <end position="253"/>
    </location>
</feature>
<reference evidence="16" key="1">
    <citation type="submission" date="2017-05" db="EMBL/GenBank/DDBJ databases">
        <authorList>
            <person name="Sharma S."/>
            <person name="Sidhu C."/>
            <person name="Pinnaka A.K."/>
        </authorList>
    </citation>
    <scope>NUCLEOTIDE SEQUENCE [LARGE SCALE GENOMIC DNA]</scope>
    <source>
        <strain evidence="16">AK93</strain>
    </source>
</reference>
<evidence type="ECO:0000259" key="11">
    <source>
        <dbReference type="PROSITE" id="PS50112"/>
    </source>
</evidence>
<dbReference type="FunFam" id="3.30.70.270:FF:000001">
    <property type="entry name" value="Diguanylate cyclase domain protein"/>
    <property type="match status" value="1"/>
</dbReference>
<proteinExistence type="predicted"/>
<dbReference type="FunFam" id="3.20.20.450:FF:000001">
    <property type="entry name" value="Cyclic di-GMP phosphodiesterase yahA"/>
    <property type="match status" value="1"/>
</dbReference>
<dbReference type="Pfam" id="PF05231">
    <property type="entry name" value="MASE1"/>
    <property type="match status" value="1"/>
</dbReference>
<evidence type="ECO:0000259" key="14">
    <source>
        <dbReference type="PROSITE" id="PS50887"/>
    </source>
</evidence>
<dbReference type="SUPFAM" id="SSF55073">
    <property type="entry name" value="Nucleotide cyclase"/>
    <property type="match status" value="1"/>
</dbReference>
<dbReference type="InterPro" id="IPR000014">
    <property type="entry name" value="PAS"/>
</dbReference>
<feature type="transmembrane region" description="Helical" evidence="10">
    <location>
        <begin position="157"/>
        <end position="177"/>
    </location>
</feature>
<keyword evidence="6 10" id="KW-0812">Transmembrane</keyword>
<evidence type="ECO:0000313" key="15">
    <source>
        <dbReference type="EMBL" id="RFA32354.1"/>
    </source>
</evidence>
<feature type="domain" description="PAS" evidence="11">
    <location>
        <begin position="325"/>
        <end position="378"/>
    </location>
</feature>
<dbReference type="GO" id="GO:0071732">
    <property type="term" value="P:cellular response to nitric oxide"/>
    <property type="evidence" value="ECO:0007669"/>
    <property type="project" value="UniProtKB-ARBA"/>
</dbReference>
<evidence type="ECO:0000259" key="13">
    <source>
        <dbReference type="PROSITE" id="PS50883"/>
    </source>
</evidence>
<dbReference type="InterPro" id="IPR001633">
    <property type="entry name" value="EAL_dom"/>
</dbReference>
<feature type="transmembrane region" description="Helical" evidence="10">
    <location>
        <begin position="121"/>
        <end position="145"/>
    </location>
</feature>
<evidence type="ECO:0000256" key="6">
    <source>
        <dbReference type="ARBA" id="ARBA00022692"/>
    </source>
</evidence>
<evidence type="ECO:0000256" key="3">
    <source>
        <dbReference type="ARBA" id="ARBA00012282"/>
    </source>
</evidence>
<protein>
    <recommendedName>
        <fullName evidence="3">cyclic-guanylate-specific phosphodiesterase</fullName>
        <ecNumber evidence="3">3.1.4.52</ecNumber>
    </recommendedName>
</protein>
<feature type="transmembrane region" description="Helical" evidence="10">
    <location>
        <begin position="16"/>
        <end position="37"/>
    </location>
</feature>
<dbReference type="InterPro" id="IPR001610">
    <property type="entry name" value="PAC"/>
</dbReference>
<dbReference type="InterPro" id="IPR043128">
    <property type="entry name" value="Rev_trsase/Diguanyl_cyclase"/>
</dbReference>
<feature type="transmembrane region" description="Helical" evidence="10">
    <location>
        <begin position="77"/>
        <end position="100"/>
    </location>
</feature>
<dbReference type="GO" id="GO:0071111">
    <property type="term" value="F:cyclic-guanylate-specific phosphodiesterase activity"/>
    <property type="evidence" value="ECO:0007669"/>
    <property type="project" value="UniProtKB-EC"/>
</dbReference>
<dbReference type="PROSITE" id="PS50887">
    <property type="entry name" value="GGDEF"/>
    <property type="match status" value="1"/>
</dbReference>
<feature type="transmembrane region" description="Helical" evidence="10">
    <location>
        <begin position="273"/>
        <end position="292"/>
    </location>
</feature>
<comment type="cofactor">
    <cofactor evidence="1">
        <name>Mg(2+)</name>
        <dbReference type="ChEBI" id="CHEBI:18420"/>
    </cofactor>
</comment>
<dbReference type="InterPro" id="IPR007895">
    <property type="entry name" value="MASE1"/>
</dbReference>
<keyword evidence="8 10" id="KW-0472">Membrane</keyword>
<dbReference type="InterPro" id="IPR013767">
    <property type="entry name" value="PAS_fold"/>
</dbReference>
<dbReference type="Gene3D" id="3.30.450.20">
    <property type="entry name" value="PAS domain"/>
    <property type="match status" value="1"/>
</dbReference>
<dbReference type="Pfam" id="PF00563">
    <property type="entry name" value="EAL"/>
    <property type="match status" value="1"/>
</dbReference>
<comment type="subcellular location">
    <subcellularLocation>
        <location evidence="2">Cell membrane</location>
        <topology evidence="2">Multi-pass membrane protein</topology>
    </subcellularLocation>
</comment>
<dbReference type="CDD" id="cd01948">
    <property type="entry name" value="EAL"/>
    <property type="match status" value="1"/>
</dbReference>
<dbReference type="SMART" id="SM00086">
    <property type="entry name" value="PAC"/>
    <property type="match status" value="1"/>
</dbReference>
<sequence length="877" mass="97132">MRTSPLSGIANTVRDWPAALGLAVVYYIVGEVTLAVAPGFTYDGTFWPAAGLAVAVLLVGGRQLWPGVALGHLALNWHAALPLGTATLIALGATLAAIIAADLLRTLCRQLSATLQETVKLALAIAFLSATVHAAIGTSALWLTLEWSATDWYAAWSVWWLNSALGIWIVTPFILIWHNSGFRLPRRHWHEALLLIVAFYLVLRFAFDSAETATHLAYVAGATLPLAWWSAYRFGLHGAATASLIIASCTAWHGTHHTGVFADYSAIETTLMAQLYIAFVTWTCYLVALGVASRHPRLLNELLEPHLRKPLPAPEAPTSSPPVWETQLTERVFEANPQAIIVTDANGAIRRVNPSFSRITGYSAEEVLGRNPAILRPQVSDASLFDKVWRELKHDGCWQGELALRRPNGKIYPVWCSLSVVHDLQQRITHFLAVFIDITEEKLTQERIYHLAHYDVLTNLPNRRLLHDHLEQALRQAKRQEQTVALALLDLDQFKIVNDSLGHDVGDNLLEQTARRLTHQLRRSDIVGRWSGDEFAIILPNINALHGACRVADKLLEALRQPFELDGRELFLSASIGLALAPADGETALALLQNADTALHRAKGKGGNDYAFYTEEMNSTVVEHLSLKNQLHKALEQEELVLHYQPQIDIESERIIGFEALLRWQHPSRGLIAPAQFIPLAEQTGQIVPITHWVIKTACQQHAAWRDAGHGEVRMAVNISGRSFRDPSLVEVIANAVHAAKMDAAYLELELTETFLIDNPEQTLQLLKQLKSLGVRIAIDDFGIGYSSLNYLKQFTVDGLKVDKIFVMGLPHDGSDSNIVRAIIAMGKSLQLRVTAEGVETLEQLAFLREEGCDAFQGYYFSRPIDAEASTSLLAQR</sequence>
<feature type="transmembrane region" description="Helical" evidence="10">
    <location>
        <begin position="189"/>
        <end position="207"/>
    </location>
</feature>
<feature type="domain" description="EAL" evidence="13">
    <location>
        <begin position="624"/>
        <end position="877"/>
    </location>
</feature>
<dbReference type="Gene3D" id="3.20.20.450">
    <property type="entry name" value="EAL domain"/>
    <property type="match status" value="1"/>
</dbReference>
<dbReference type="PROSITE" id="PS50112">
    <property type="entry name" value="PAS"/>
    <property type="match status" value="1"/>
</dbReference>
<feature type="domain" description="GGDEF" evidence="14">
    <location>
        <begin position="482"/>
        <end position="615"/>
    </location>
</feature>
<dbReference type="Pfam" id="PF00990">
    <property type="entry name" value="GGDEF"/>
    <property type="match status" value="1"/>
</dbReference>
<keyword evidence="4" id="KW-1003">Cell membrane</keyword>
<dbReference type="PANTHER" id="PTHR44757">
    <property type="entry name" value="DIGUANYLATE CYCLASE DGCP"/>
    <property type="match status" value="1"/>
</dbReference>
<dbReference type="RefSeq" id="WP_116303517.1">
    <property type="nucleotide sequence ID" value="NZ_NFZV01000023.1"/>
</dbReference>
<name>A0A3E0WHH6_9GAMM</name>
<evidence type="ECO:0000256" key="4">
    <source>
        <dbReference type="ARBA" id="ARBA00022475"/>
    </source>
</evidence>
<dbReference type="SUPFAM" id="SSF141868">
    <property type="entry name" value="EAL domain-like"/>
    <property type="match status" value="1"/>
</dbReference>
<dbReference type="NCBIfam" id="TIGR00254">
    <property type="entry name" value="GGDEF"/>
    <property type="match status" value="1"/>
</dbReference>
<dbReference type="SUPFAM" id="SSF55785">
    <property type="entry name" value="PYP-like sensor domain (PAS domain)"/>
    <property type="match status" value="1"/>
</dbReference>
<dbReference type="Gene3D" id="3.30.70.270">
    <property type="match status" value="1"/>
</dbReference>
<dbReference type="SMART" id="SM00091">
    <property type="entry name" value="PAS"/>
    <property type="match status" value="1"/>
</dbReference>
<dbReference type="SMART" id="SM00267">
    <property type="entry name" value="GGDEF"/>
    <property type="match status" value="1"/>
</dbReference>
<dbReference type="InterPro" id="IPR052155">
    <property type="entry name" value="Biofilm_reg_signaling"/>
</dbReference>
<keyword evidence="16" id="KW-1185">Reference proteome</keyword>
<dbReference type="Pfam" id="PF00989">
    <property type="entry name" value="PAS"/>
    <property type="match status" value="1"/>
</dbReference>
<comment type="caution">
    <text evidence="15">The sequence shown here is derived from an EMBL/GenBank/DDBJ whole genome shotgun (WGS) entry which is preliminary data.</text>
</comment>
<evidence type="ECO:0000313" key="16">
    <source>
        <dbReference type="Proteomes" id="UP000256763"/>
    </source>
</evidence>
<dbReference type="InterPro" id="IPR029787">
    <property type="entry name" value="Nucleotide_cyclase"/>
</dbReference>
<evidence type="ECO:0000256" key="8">
    <source>
        <dbReference type="ARBA" id="ARBA00023136"/>
    </source>
</evidence>
<accession>A0A3E0WHH6</accession>
<evidence type="ECO:0000259" key="12">
    <source>
        <dbReference type="PROSITE" id="PS50113"/>
    </source>
</evidence>
<dbReference type="OrthoDB" id="7053140at2"/>
<dbReference type="AlphaFoldDB" id="A0A3E0WHH6"/>
<dbReference type="SMART" id="SM00052">
    <property type="entry name" value="EAL"/>
    <property type="match status" value="1"/>
</dbReference>
<dbReference type="EMBL" id="NFZW01000030">
    <property type="protein sequence ID" value="RFA32354.1"/>
    <property type="molecule type" value="Genomic_DNA"/>
</dbReference>
<dbReference type="GO" id="GO:0005886">
    <property type="term" value="C:plasma membrane"/>
    <property type="evidence" value="ECO:0007669"/>
    <property type="project" value="UniProtKB-SubCell"/>
</dbReference>
<organism evidence="15 16">
    <name type="scientific">Alkalilimnicola ehrlichii</name>
    <dbReference type="NCBI Taxonomy" id="351052"/>
    <lineage>
        <taxon>Bacteria</taxon>
        <taxon>Pseudomonadati</taxon>
        <taxon>Pseudomonadota</taxon>
        <taxon>Gammaproteobacteria</taxon>
        <taxon>Chromatiales</taxon>
        <taxon>Ectothiorhodospiraceae</taxon>
        <taxon>Alkalilimnicola</taxon>
    </lineage>
</organism>
<evidence type="ECO:0000256" key="5">
    <source>
        <dbReference type="ARBA" id="ARBA00022636"/>
    </source>
</evidence>
<dbReference type="PROSITE" id="PS50883">
    <property type="entry name" value="EAL"/>
    <property type="match status" value="1"/>
</dbReference>
<dbReference type="PROSITE" id="PS50113">
    <property type="entry name" value="PAC"/>
    <property type="match status" value="1"/>
</dbReference>
<dbReference type="CDD" id="cd01949">
    <property type="entry name" value="GGDEF"/>
    <property type="match status" value="1"/>
</dbReference>
<evidence type="ECO:0000256" key="2">
    <source>
        <dbReference type="ARBA" id="ARBA00004651"/>
    </source>
</evidence>
<keyword evidence="7 10" id="KW-1133">Transmembrane helix</keyword>
<dbReference type="InterPro" id="IPR035965">
    <property type="entry name" value="PAS-like_dom_sf"/>
</dbReference>
<dbReference type="PANTHER" id="PTHR44757:SF2">
    <property type="entry name" value="BIOFILM ARCHITECTURE MAINTENANCE PROTEIN MBAA"/>
    <property type="match status" value="1"/>
</dbReference>
<evidence type="ECO:0000256" key="1">
    <source>
        <dbReference type="ARBA" id="ARBA00001946"/>
    </source>
</evidence>
<dbReference type="InterPro" id="IPR000160">
    <property type="entry name" value="GGDEF_dom"/>
</dbReference>
<dbReference type="CDD" id="cd00130">
    <property type="entry name" value="PAS"/>
    <property type="match status" value="1"/>
</dbReference>
<dbReference type="InterPro" id="IPR000700">
    <property type="entry name" value="PAS-assoc_C"/>
</dbReference>
<evidence type="ECO:0000256" key="9">
    <source>
        <dbReference type="ARBA" id="ARBA00051114"/>
    </source>
</evidence>
<keyword evidence="5" id="KW-0973">c-di-GMP</keyword>
<dbReference type="Proteomes" id="UP000256763">
    <property type="component" value="Unassembled WGS sequence"/>
</dbReference>
<dbReference type="NCBIfam" id="TIGR00229">
    <property type="entry name" value="sensory_box"/>
    <property type="match status" value="1"/>
</dbReference>
<gene>
    <name evidence="15" type="ORF">CAL65_19920</name>
</gene>
<feature type="domain" description="PAC" evidence="12">
    <location>
        <begin position="398"/>
        <end position="450"/>
    </location>
</feature>